<comment type="caution">
    <text evidence="1">The sequence shown here is derived from an EMBL/GenBank/DDBJ whole genome shotgun (WGS) entry which is preliminary data.</text>
</comment>
<organism evidence="1 2">
    <name type="scientific">Chitinophaga parva</name>
    <dbReference type="NCBI Taxonomy" id="2169414"/>
    <lineage>
        <taxon>Bacteria</taxon>
        <taxon>Pseudomonadati</taxon>
        <taxon>Bacteroidota</taxon>
        <taxon>Chitinophagia</taxon>
        <taxon>Chitinophagales</taxon>
        <taxon>Chitinophagaceae</taxon>
        <taxon>Chitinophaga</taxon>
    </lineage>
</organism>
<evidence type="ECO:0000313" key="2">
    <source>
        <dbReference type="Proteomes" id="UP000244450"/>
    </source>
</evidence>
<reference evidence="1 2" key="1">
    <citation type="submission" date="2018-04" db="EMBL/GenBank/DDBJ databases">
        <title>Chitinophaga fuyangensis sp. nov., isolated from soil in a chemical factory.</title>
        <authorList>
            <person name="Chen K."/>
        </authorList>
    </citation>
    <scope>NUCLEOTIDE SEQUENCE [LARGE SCALE GENOMIC DNA]</scope>
    <source>
        <strain evidence="1 2">LY-1</strain>
    </source>
</reference>
<protein>
    <submittedName>
        <fullName evidence="1">Uncharacterized protein</fullName>
    </submittedName>
</protein>
<dbReference type="AlphaFoldDB" id="A0A2T7BBN9"/>
<gene>
    <name evidence="1" type="ORF">DCC81_24750</name>
</gene>
<accession>A0A2T7BBN9</accession>
<sequence length="134" mass="14262">MLAAIGVTAFSVHAQTPLVSSIGNPADTVTNAATKYLTLKTGWGTYYKTVEVATTLTKISGTVAATVTLEYSVDGTNFYGFKKDSTFTATDVSAQTLGWSLKDWGAKFLRVKIVGSGTQAVQVKALAYPRKENI</sequence>
<evidence type="ECO:0000313" key="1">
    <source>
        <dbReference type="EMBL" id="PUZ21800.1"/>
    </source>
</evidence>
<dbReference type="Proteomes" id="UP000244450">
    <property type="component" value="Unassembled WGS sequence"/>
</dbReference>
<dbReference type="EMBL" id="QCYK01000004">
    <property type="protein sequence ID" value="PUZ21800.1"/>
    <property type="molecule type" value="Genomic_DNA"/>
</dbReference>
<keyword evidence="2" id="KW-1185">Reference proteome</keyword>
<proteinExistence type="predicted"/>
<name>A0A2T7BBN9_9BACT</name>